<gene>
    <name evidence="1" type="ORF">APQ14_15305</name>
</gene>
<comment type="caution">
    <text evidence="1">The sequence shown here is derived from an EMBL/GenBank/DDBJ whole genome shotgun (WGS) entry which is preliminary data.</text>
</comment>
<dbReference type="AlphaFoldDB" id="A0A109D6P2"/>
<accession>A0A109D6P2</accession>
<dbReference type="GeneID" id="300180807"/>
<dbReference type="EMBL" id="LMXU01000032">
    <property type="protein sequence ID" value="KWT99721.1"/>
    <property type="molecule type" value="Genomic_DNA"/>
</dbReference>
<dbReference type="RefSeq" id="WP_060469231.1">
    <property type="nucleotide sequence ID" value="NZ_AP025515.1"/>
</dbReference>
<reference evidence="1 2" key="1">
    <citation type="submission" date="2015-11" db="EMBL/GenBank/DDBJ databases">
        <title>Draft WGS of Vibrio toranzoniae.</title>
        <authorList>
            <person name="Lasa A."/>
            <person name="Romalde J.L."/>
        </authorList>
    </citation>
    <scope>NUCLEOTIDE SEQUENCE [LARGE SCALE GENOMIC DNA]</scope>
    <source>
        <strain evidence="1 2">Vb 10.8</strain>
    </source>
</reference>
<dbReference type="OrthoDB" id="6996126at2"/>
<evidence type="ECO:0000313" key="2">
    <source>
        <dbReference type="Proteomes" id="UP000057389"/>
    </source>
</evidence>
<protein>
    <submittedName>
        <fullName evidence="1">Fis family transcriptional regulator</fullName>
    </submittedName>
</protein>
<dbReference type="Proteomes" id="UP000057389">
    <property type="component" value="Unassembled WGS sequence"/>
</dbReference>
<keyword evidence="2" id="KW-1185">Reference proteome</keyword>
<sequence>MRKSDKKIENQIRDVLTDVCEDTLKSYDGFLWVTHVVNFSSFPQSLKIICVFDTNQDRTNFLNGEGKQSVSEAIQKAFNQVGIQLKNIDKHVSYDTQENCDRDHQGKWNIRL</sequence>
<organism evidence="1 2">
    <name type="scientific">Vibrio toranzoniae</name>
    <dbReference type="NCBI Taxonomy" id="1194427"/>
    <lineage>
        <taxon>Bacteria</taxon>
        <taxon>Pseudomonadati</taxon>
        <taxon>Pseudomonadota</taxon>
        <taxon>Gammaproteobacteria</taxon>
        <taxon>Vibrionales</taxon>
        <taxon>Vibrionaceae</taxon>
        <taxon>Vibrio</taxon>
    </lineage>
</organism>
<name>A0A109D6P2_9VIBR</name>
<proteinExistence type="predicted"/>
<evidence type="ECO:0000313" key="1">
    <source>
        <dbReference type="EMBL" id="KWT99721.1"/>
    </source>
</evidence>